<dbReference type="Proteomes" id="UP000515275">
    <property type="component" value="Chromosome"/>
</dbReference>
<gene>
    <name evidence="1" type="ORF">GP473_01120</name>
</gene>
<sequence>MNRVGGPLVSTMGLTPAQRRVLYREHHAGKLEKLFPGVFVNREALGSYTAHFANDSELHYQLIVHAAAASQPKGVLAGRSAACLRGLARPSSSYKFSHPGSIDIGFHYDSQAFTRHTADLPIHRRRLSRDVLSRTELLPTVFWGIACHECGGHMYAIGAMVFG</sequence>
<dbReference type="AlphaFoldDB" id="A0A7G7YLW5"/>
<reference evidence="1 2" key="1">
    <citation type="submission" date="2019-12" db="EMBL/GenBank/DDBJ databases">
        <title>Corynebacterium sp. nov., isolated from feces of the Anser Albifrons in China.</title>
        <authorList>
            <person name="Liu Q."/>
        </authorList>
    </citation>
    <scope>NUCLEOTIDE SEQUENCE [LARGE SCALE GENOMIC DNA]</scope>
    <source>
        <strain evidence="1 2">23H37-10</strain>
    </source>
</reference>
<keyword evidence="2" id="KW-1185">Reference proteome</keyword>
<dbReference type="KEGG" id="cans:GP473_01120"/>
<dbReference type="RefSeq" id="WP_186277000.1">
    <property type="nucleotide sequence ID" value="NZ_CP046883.1"/>
</dbReference>
<accession>A0A7G7YLW5</accession>
<organism evidence="1 2">
    <name type="scientific">Corynebacterium anserum</name>
    <dbReference type="NCBI Taxonomy" id="2684406"/>
    <lineage>
        <taxon>Bacteria</taxon>
        <taxon>Bacillati</taxon>
        <taxon>Actinomycetota</taxon>
        <taxon>Actinomycetes</taxon>
        <taxon>Mycobacteriales</taxon>
        <taxon>Corynebacteriaceae</taxon>
        <taxon>Corynebacterium</taxon>
    </lineage>
</organism>
<protein>
    <submittedName>
        <fullName evidence="1">Uncharacterized protein</fullName>
    </submittedName>
</protein>
<evidence type="ECO:0000313" key="2">
    <source>
        <dbReference type="Proteomes" id="UP000515275"/>
    </source>
</evidence>
<dbReference type="EMBL" id="CP046883">
    <property type="protein sequence ID" value="QNH95485.1"/>
    <property type="molecule type" value="Genomic_DNA"/>
</dbReference>
<evidence type="ECO:0000313" key="1">
    <source>
        <dbReference type="EMBL" id="QNH95485.1"/>
    </source>
</evidence>
<name>A0A7G7YLW5_9CORY</name>
<proteinExistence type="predicted"/>